<evidence type="ECO:0000313" key="2">
    <source>
        <dbReference type="Proteomes" id="UP001556367"/>
    </source>
</evidence>
<dbReference type="Proteomes" id="UP001556367">
    <property type="component" value="Unassembled WGS sequence"/>
</dbReference>
<name>A0ABR3JY70_9AGAR</name>
<protein>
    <submittedName>
        <fullName evidence="1">Uncharacterized protein</fullName>
    </submittedName>
</protein>
<evidence type="ECO:0000313" key="1">
    <source>
        <dbReference type="EMBL" id="KAL0960890.1"/>
    </source>
</evidence>
<accession>A0ABR3JY70</accession>
<sequence>MVLFPYQIRLTLYPLFNMQCIDCPCGCGRRISRETRRSRHIFFLNFPVYMCRKAHVAYHHVKHEFEQREYWMNDCYERVRYEGISIKEQMASRFWRDIIPA</sequence>
<keyword evidence="2" id="KW-1185">Reference proteome</keyword>
<reference evidence="2" key="1">
    <citation type="submission" date="2024-06" db="EMBL/GenBank/DDBJ databases">
        <title>Multi-omics analyses provide insights into the biosynthesis of the anticancer antibiotic pleurotin in Hohenbuehelia grisea.</title>
        <authorList>
            <person name="Weaver J.A."/>
            <person name="Alberti F."/>
        </authorList>
    </citation>
    <scope>NUCLEOTIDE SEQUENCE [LARGE SCALE GENOMIC DNA]</scope>
    <source>
        <strain evidence="2">T-177</strain>
    </source>
</reference>
<comment type="caution">
    <text evidence="1">The sequence shown here is derived from an EMBL/GenBank/DDBJ whole genome shotgun (WGS) entry which is preliminary data.</text>
</comment>
<dbReference type="EMBL" id="JASNQZ010000001">
    <property type="protein sequence ID" value="KAL0960890.1"/>
    <property type="molecule type" value="Genomic_DNA"/>
</dbReference>
<gene>
    <name evidence="1" type="ORF">HGRIS_005899</name>
</gene>
<organism evidence="1 2">
    <name type="scientific">Hohenbuehelia grisea</name>
    <dbReference type="NCBI Taxonomy" id="104357"/>
    <lineage>
        <taxon>Eukaryota</taxon>
        <taxon>Fungi</taxon>
        <taxon>Dikarya</taxon>
        <taxon>Basidiomycota</taxon>
        <taxon>Agaricomycotina</taxon>
        <taxon>Agaricomycetes</taxon>
        <taxon>Agaricomycetidae</taxon>
        <taxon>Agaricales</taxon>
        <taxon>Pleurotineae</taxon>
        <taxon>Pleurotaceae</taxon>
        <taxon>Hohenbuehelia</taxon>
    </lineage>
</organism>
<proteinExistence type="predicted"/>